<evidence type="ECO:0000313" key="9">
    <source>
        <dbReference type="Proteomes" id="UP000017842"/>
    </source>
</evidence>
<dbReference type="RefSeq" id="WP_023493556.1">
    <property type="nucleotide sequence ID" value="NZ_AYLO01000019.1"/>
</dbReference>
<feature type="binding site" evidence="5">
    <location>
        <position position="49"/>
    </location>
    <ligand>
        <name>Mg(2+)</name>
        <dbReference type="ChEBI" id="CHEBI:18420"/>
    </ligand>
</feature>
<evidence type="ECO:0000259" key="7">
    <source>
        <dbReference type="PROSITE" id="PS51462"/>
    </source>
</evidence>
<proteinExistence type="predicted"/>
<dbReference type="eggNOG" id="COG1051">
    <property type="taxonomic scope" value="Bacteria"/>
</dbReference>
<evidence type="ECO:0000256" key="1">
    <source>
        <dbReference type="ARBA" id="ARBA00022723"/>
    </source>
</evidence>
<dbReference type="InterPro" id="IPR000086">
    <property type="entry name" value="NUDIX_hydrolase_dom"/>
</dbReference>
<feature type="site" description="Critical for catalysis" evidence="4">
    <location>
        <position position="123"/>
    </location>
</feature>
<dbReference type="GO" id="GO:0046872">
    <property type="term" value="F:metal ion binding"/>
    <property type="evidence" value="ECO:0007669"/>
    <property type="project" value="UniProtKB-KW"/>
</dbReference>
<keyword evidence="9" id="KW-1185">Reference proteome</keyword>
<gene>
    <name evidence="8" type="primary">gmm</name>
    <name evidence="8" type="ORF">MGMO_19c00070</name>
</gene>
<dbReference type="Pfam" id="PF00293">
    <property type="entry name" value="NUDIX"/>
    <property type="match status" value="1"/>
</dbReference>
<keyword evidence="1 5" id="KW-0479">Metal-binding</keyword>
<evidence type="ECO:0000256" key="4">
    <source>
        <dbReference type="PIRSR" id="PIRSR037599-1"/>
    </source>
</evidence>
<dbReference type="Gene3D" id="3.90.79.10">
    <property type="entry name" value="Nucleoside Triphosphate Pyrophosphohydrolase"/>
    <property type="match status" value="1"/>
</dbReference>
<comment type="caution">
    <text evidence="8">The sequence shown here is derived from an EMBL/GenBank/DDBJ whole genome shotgun (WGS) entry which is preliminary data.</text>
</comment>
<dbReference type="GO" id="GO:0008727">
    <property type="term" value="F:GDP-mannose mannosyl hydrolase activity"/>
    <property type="evidence" value="ECO:0007669"/>
    <property type="project" value="InterPro"/>
</dbReference>
<organism evidence="8 9">
    <name type="scientific">Methyloglobulus morosus KoM1</name>
    <dbReference type="NCBI Taxonomy" id="1116472"/>
    <lineage>
        <taxon>Bacteria</taxon>
        <taxon>Pseudomonadati</taxon>
        <taxon>Pseudomonadota</taxon>
        <taxon>Gammaproteobacteria</taxon>
        <taxon>Methylococcales</taxon>
        <taxon>Methylococcaceae</taxon>
        <taxon>Methyloglobulus</taxon>
    </lineage>
</organism>
<feature type="short sequence motif" description="Nudix box" evidence="6">
    <location>
        <begin position="50"/>
        <end position="71"/>
    </location>
</feature>
<dbReference type="EC" id="3.6.1.-" evidence="8"/>
<comment type="cofactor">
    <cofactor evidence="5">
        <name>Mg(2+)</name>
        <dbReference type="ChEBI" id="CHEBI:18420"/>
    </cofactor>
    <text evidence="5">Binds 1 Mg(2+) ion per subunit.</text>
</comment>
<dbReference type="AlphaFoldDB" id="V5C4S0"/>
<evidence type="ECO:0000256" key="2">
    <source>
        <dbReference type="ARBA" id="ARBA00022801"/>
    </source>
</evidence>
<feature type="domain" description="Nudix hydrolase" evidence="7">
    <location>
        <begin position="13"/>
        <end position="151"/>
    </location>
</feature>
<evidence type="ECO:0000256" key="5">
    <source>
        <dbReference type="PIRSR" id="PIRSR037599-3"/>
    </source>
</evidence>
<keyword evidence="2 8" id="KW-0378">Hydrolase</keyword>
<dbReference type="PIRSF" id="PIRSF037599">
    <property type="entry name" value="GDPMH"/>
    <property type="match status" value="1"/>
</dbReference>
<dbReference type="InterPro" id="IPR015797">
    <property type="entry name" value="NUDIX_hydrolase-like_dom_sf"/>
</dbReference>
<sequence length="152" mass="17203">MRLPEEQFLTVIANTPLVSIDLIIRKPSGAILMGRRINEPAKDYWFVPGGRIYKNEDLEDAFKRICNDELGVSLTITQARLIGAFTHKYQTNALRAAGVTTHYVVLAYDLGILDLQFDIEAQHSQTQWITQSEANRPNSDVHVNVLPYFKTA</sequence>
<accession>V5C4S0</accession>
<dbReference type="InterPro" id="IPR033715">
    <property type="entry name" value="GDPMH"/>
</dbReference>
<dbReference type="SUPFAM" id="SSF55811">
    <property type="entry name" value="Nudix"/>
    <property type="match status" value="1"/>
</dbReference>
<feature type="binding site" evidence="5">
    <location>
        <position position="122"/>
    </location>
    <ligand>
        <name>Mg(2+)</name>
        <dbReference type="ChEBI" id="CHEBI:18420"/>
    </ligand>
</feature>
<dbReference type="PROSITE" id="PS51462">
    <property type="entry name" value="NUDIX"/>
    <property type="match status" value="1"/>
</dbReference>
<dbReference type="PANTHER" id="PTHR43046">
    <property type="entry name" value="GDP-MANNOSE MANNOSYL HYDROLASE"/>
    <property type="match status" value="1"/>
</dbReference>
<protein>
    <submittedName>
        <fullName evidence="8">GDP-mannose mannosyl hydrolase Gmm</fullName>
        <ecNumber evidence="8">3.6.1.-</ecNumber>
    </submittedName>
</protein>
<dbReference type="STRING" id="1116472.MGMO_19c00070"/>
<dbReference type="OrthoDB" id="542521at2"/>
<reference evidence="8 9" key="1">
    <citation type="journal article" date="2013" name="Genome Announc.">
        <title>Draft Genome Sequence of the Methanotrophic Gammaproteobacterium Methyloglobulus morosus DSM 22980 Strain KoM1.</title>
        <authorList>
            <person name="Poehlein A."/>
            <person name="Deutzmann J.S."/>
            <person name="Daniel R."/>
            <person name="Simeonova D.D."/>
        </authorList>
    </citation>
    <scope>NUCLEOTIDE SEQUENCE [LARGE SCALE GENOMIC DNA]</scope>
    <source>
        <strain evidence="8 9">KoM1</strain>
    </source>
</reference>
<dbReference type="CDD" id="cd03430">
    <property type="entry name" value="NUDIX_GDPMH_NudD"/>
    <property type="match status" value="1"/>
</dbReference>
<feature type="binding site" evidence="5">
    <location>
        <position position="69"/>
    </location>
    <ligand>
        <name>Mg(2+)</name>
        <dbReference type="ChEBI" id="CHEBI:18420"/>
    </ligand>
</feature>
<evidence type="ECO:0000256" key="6">
    <source>
        <dbReference type="PIRSR" id="PIRSR037599-4"/>
    </source>
</evidence>
<dbReference type="Proteomes" id="UP000017842">
    <property type="component" value="Unassembled WGS sequence"/>
</dbReference>
<dbReference type="EMBL" id="AYLO01000019">
    <property type="protein sequence ID" value="ESS73487.1"/>
    <property type="molecule type" value="Genomic_DNA"/>
</dbReference>
<dbReference type="PANTHER" id="PTHR43046:SF12">
    <property type="entry name" value="GDP-MANNOSE MANNOSYL HYDROLASE"/>
    <property type="match status" value="1"/>
</dbReference>
<evidence type="ECO:0000313" key="8">
    <source>
        <dbReference type="EMBL" id="ESS73487.1"/>
    </source>
</evidence>
<name>V5C4S0_9GAMM</name>
<keyword evidence="3 5" id="KW-0460">Magnesium</keyword>
<evidence type="ECO:0000256" key="3">
    <source>
        <dbReference type="ARBA" id="ARBA00022842"/>
    </source>
</evidence>